<keyword evidence="10" id="KW-0805">Transcription regulation</keyword>
<dbReference type="GO" id="GO:0000209">
    <property type="term" value="P:protein polyubiquitination"/>
    <property type="evidence" value="ECO:0007669"/>
    <property type="project" value="TreeGrafter"/>
</dbReference>
<dbReference type="PROSITE" id="PS00518">
    <property type="entry name" value="ZF_RING_1"/>
    <property type="match status" value="1"/>
</dbReference>
<evidence type="ECO:0000259" key="17">
    <source>
        <dbReference type="PROSITE" id="PS50089"/>
    </source>
</evidence>
<feature type="binding site" evidence="14">
    <location>
        <begin position="804"/>
        <end position="805"/>
    </location>
    <ligand>
        <name>phosphate</name>
        <dbReference type="ChEBI" id="CHEBI:43474"/>
    </ligand>
</feature>
<dbReference type="SMART" id="SM00184">
    <property type="entry name" value="RING"/>
    <property type="match status" value="1"/>
</dbReference>
<keyword evidence="19" id="KW-1185">Reference proteome</keyword>
<feature type="region of interest" description="Disordered" evidence="16">
    <location>
        <begin position="109"/>
        <end position="145"/>
    </location>
</feature>
<dbReference type="CDD" id="cd16574">
    <property type="entry name" value="RING-HC_Topors"/>
    <property type="match status" value="1"/>
</dbReference>
<feature type="site" description="Important for substrate specificity" evidence="14">
    <location>
        <position position="944"/>
    </location>
</feature>
<dbReference type="PANTHER" id="PTHR46077:SF1">
    <property type="entry name" value="TOP1 BINDING ARGININE_SERINE RICH PROTEIN, E3 UBIQUITIN LIGASE"/>
    <property type="match status" value="1"/>
</dbReference>
<dbReference type="CDD" id="cd09010">
    <property type="entry name" value="MTAP_SsMTAPII_like_MTIP"/>
    <property type="match status" value="1"/>
</dbReference>
<keyword evidence="9" id="KW-0862">Zinc</keyword>
<proteinExistence type="inferred from homology"/>
<evidence type="ECO:0000256" key="11">
    <source>
        <dbReference type="ARBA" id="ARBA00023163"/>
    </source>
</evidence>
<dbReference type="AlphaFoldDB" id="A0AAV6HK21"/>
<evidence type="ECO:0000256" key="5">
    <source>
        <dbReference type="ARBA" id="ARBA00022723"/>
    </source>
</evidence>
<feature type="binding site" evidence="14">
    <location>
        <position position="729"/>
    </location>
    <ligand>
        <name>phosphate</name>
        <dbReference type="ChEBI" id="CHEBI:43474"/>
    </ligand>
</feature>
<evidence type="ECO:0000256" key="12">
    <source>
        <dbReference type="ARBA" id="ARBA00023242"/>
    </source>
</evidence>
<keyword evidence="3 14" id="KW-0328">Glycosyltransferase</keyword>
<keyword evidence="12 14" id="KW-0539">Nucleus</keyword>
<keyword evidence="4 14" id="KW-0808">Transferase</keyword>
<dbReference type="PROSITE" id="PS01240">
    <property type="entry name" value="PNP_MTAP_2"/>
    <property type="match status" value="1"/>
</dbReference>
<organism evidence="18 19">
    <name type="scientific">Alosa alosa</name>
    <name type="common">allis shad</name>
    <dbReference type="NCBI Taxonomy" id="278164"/>
    <lineage>
        <taxon>Eukaryota</taxon>
        <taxon>Metazoa</taxon>
        <taxon>Chordata</taxon>
        <taxon>Craniata</taxon>
        <taxon>Vertebrata</taxon>
        <taxon>Euteleostomi</taxon>
        <taxon>Actinopterygii</taxon>
        <taxon>Neopterygii</taxon>
        <taxon>Teleostei</taxon>
        <taxon>Clupei</taxon>
        <taxon>Clupeiformes</taxon>
        <taxon>Clupeoidei</taxon>
        <taxon>Clupeidae</taxon>
        <taxon>Alosa</taxon>
    </lineage>
</organism>
<dbReference type="Gene3D" id="3.40.50.1580">
    <property type="entry name" value="Nucleoside phosphorylase domain"/>
    <property type="match status" value="1"/>
</dbReference>
<evidence type="ECO:0000256" key="4">
    <source>
        <dbReference type="ARBA" id="ARBA00022679"/>
    </source>
</evidence>
<comment type="pathway">
    <text evidence="14">Amino-acid biosynthesis; L-methionine biosynthesis via salvage pathway; S-methyl-5-thio-alpha-D-ribose 1-phosphate from S-methyl-5'-thioadenosine (phosphorylase route): step 1/1.</text>
</comment>
<evidence type="ECO:0000256" key="9">
    <source>
        <dbReference type="ARBA" id="ARBA00022833"/>
    </source>
</evidence>
<keyword evidence="11" id="KW-0804">Transcription</keyword>
<dbReference type="GO" id="GO:0017061">
    <property type="term" value="F:S-methyl-5-thioadenosine phosphorylase activity"/>
    <property type="evidence" value="ECO:0007669"/>
    <property type="project" value="UniProtKB-UniRule"/>
</dbReference>
<evidence type="ECO:0000256" key="7">
    <source>
        <dbReference type="ARBA" id="ARBA00022771"/>
    </source>
</evidence>
<feature type="region of interest" description="Disordered" evidence="16">
    <location>
        <begin position="417"/>
        <end position="698"/>
    </location>
</feature>
<dbReference type="Proteomes" id="UP000823561">
    <property type="component" value="Chromosome 1"/>
</dbReference>
<dbReference type="InterPro" id="IPR035994">
    <property type="entry name" value="Nucleoside_phosphorylase_sf"/>
</dbReference>
<feature type="binding site" evidence="14">
    <location>
        <begin position="931"/>
        <end position="933"/>
    </location>
    <ligand>
        <name>substrate</name>
    </ligand>
</feature>
<dbReference type="PANTHER" id="PTHR46077">
    <property type="entry name" value="E3 UBIQUITIN-PROTEIN LIGASE TOPORS"/>
    <property type="match status" value="1"/>
</dbReference>
<dbReference type="InterPro" id="IPR058745">
    <property type="entry name" value="PWI_Topors"/>
</dbReference>
<comment type="subcellular location">
    <subcellularLocation>
        <location evidence="14">Cytoplasm</location>
    </subcellularLocation>
    <subcellularLocation>
        <location evidence="14">Nucleus</location>
    </subcellularLocation>
</comment>
<dbReference type="SUPFAM" id="SSF57850">
    <property type="entry name" value="RING/U-box"/>
    <property type="match status" value="1"/>
</dbReference>
<dbReference type="GO" id="GO:0005737">
    <property type="term" value="C:cytoplasm"/>
    <property type="evidence" value="ECO:0007669"/>
    <property type="project" value="UniProtKB-SubCell"/>
</dbReference>
<feature type="compositionally biased region" description="Polar residues" evidence="16">
    <location>
        <begin position="497"/>
        <end position="509"/>
    </location>
</feature>
<feature type="site" description="Important for substrate specificity" evidence="14">
    <location>
        <position position="889"/>
    </location>
</feature>
<evidence type="ECO:0000256" key="15">
    <source>
        <dbReference type="PROSITE-ProRule" id="PRU00175"/>
    </source>
</evidence>
<dbReference type="InterPro" id="IPR010044">
    <property type="entry name" value="MTAP"/>
</dbReference>
<comment type="catalytic activity">
    <reaction evidence="14">
        <text>S-methyl-5'-thioadenosine + phosphate = 5-(methylsulfanyl)-alpha-D-ribose 1-phosphate + adenine</text>
        <dbReference type="Rhea" id="RHEA:11852"/>
        <dbReference type="ChEBI" id="CHEBI:16708"/>
        <dbReference type="ChEBI" id="CHEBI:17509"/>
        <dbReference type="ChEBI" id="CHEBI:43474"/>
        <dbReference type="ChEBI" id="CHEBI:58533"/>
        <dbReference type="EC" id="2.4.2.28"/>
    </reaction>
</comment>
<dbReference type="SUPFAM" id="SSF53167">
    <property type="entry name" value="Purine and uridine phosphorylases"/>
    <property type="match status" value="1"/>
</dbReference>
<dbReference type="InterPro" id="IPR058746">
    <property type="entry name" value="Znf_RING-type_Topors"/>
</dbReference>
<dbReference type="GO" id="GO:0006166">
    <property type="term" value="P:purine ribonucleoside salvage"/>
    <property type="evidence" value="ECO:0007669"/>
    <property type="project" value="UniProtKB-KW"/>
</dbReference>
<dbReference type="InterPro" id="IPR013083">
    <property type="entry name" value="Znf_RING/FYVE/PHD"/>
</dbReference>
<evidence type="ECO:0000256" key="2">
    <source>
        <dbReference type="ARBA" id="ARBA00022490"/>
    </source>
</evidence>
<reference evidence="18 19" key="1">
    <citation type="submission" date="2020-10" db="EMBL/GenBank/DDBJ databases">
        <title>Chromosome-scale genome assembly of the Allis shad, Alosa alosa.</title>
        <authorList>
            <person name="Margot Z."/>
            <person name="Christophe K."/>
            <person name="Cabau C."/>
            <person name="Louis A."/>
            <person name="Berthelot C."/>
            <person name="Parey E."/>
            <person name="Roest Crollius H."/>
            <person name="Montfort J."/>
            <person name="Robinson-Rechavi M."/>
            <person name="Bucao C."/>
            <person name="Bouchez O."/>
            <person name="Gislard M."/>
            <person name="Lluch J."/>
            <person name="Milhes M."/>
            <person name="Lampietro C."/>
            <person name="Lopez Roques C."/>
            <person name="Donnadieu C."/>
            <person name="Braasch I."/>
            <person name="Desvignes T."/>
            <person name="Postlethwait J."/>
            <person name="Bobe J."/>
            <person name="Guiguen Y."/>
        </authorList>
    </citation>
    <scope>NUCLEOTIDE SEQUENCE [LARGE SCALE GENOMIC DNA]</scope>
    <source>
        <strain evidence="18">M-15738</strain>
        <tissue evidence="18">Blood</tissue>
    </source>
</reference>
<feature type="compositionally biased region" description="Basic residues" evidence="16">
    <location>
        <begin position="664"/>
        <end position="681"/>
    </location>
</feature>
<keyword evidence="6 14" id="KW-0660">Purine salvage</keyword>
<keyword evidence="7 15" id="KW-0863">Zinc-finger</keyword>
<dbReference type="InterPro" id="IPR018957">
    <property type="entry name" value="Znf_C3HC4_RING-type"/>
</dbReference>
<accession>A0AAV6HK21</accession>
<dbReference type="Pfam" id="PF01048">
    <property type="entry name" value="PNP_UDP_1"/>
    <property type="match status" value="1"/>
</dbReference>
<dbReference type="Pfam" id="PF26084">
    <property type="entry name" value="PWI_Topors"/>
    <property type="match status" value="1"/>
</dbReference>
<name>A0AAV6HK21_9TELE</name>
<keyword evidence="8" id="KW-0833">Ubl conjugation pathway</keyword>
<feature type="binding site" evidence="14">
    <location>
        <position position="908"/>
    </location>
    <ligand>
        <name>phosphate</name>
        <dbReference type="ChEBI" id="CHEBI:43474"/>
    </ligand>
</feature>
<feature type="region of interest" description="Disordered" evidence="16">
    <location>
        <begin position="315"/>
        <end position="404"/>
    </location>
</feature>
<comment type="catalytic activity">
    <reaction evidence="1">
        <text>S-ubiquitinyl-[E2 ubiquitin-conjugating enzyme]-L-cysteine + [acceptor protein]-L-lysine = [E2 ubiquitin-conjugating enzyme]-L-cysteine + N(6)-ubiquitinyl-[acceptor protein]-L-lysine.</text>
        <dbReference type="EC" id="2.3.2.27"/>
    </reaction>
</comment>
<keyword evidence="2 14" id="KW-0963">Cytoplasm</keyword>
<sequence length="994" mass="112344">MKLRVRKKAPVSSISQAMSAEASPDSKCPICLDKFKNMAYLDLCLHKFCFRCIHEWSKNKAECPLCKQPFNSIFHSIKAENDFKKYDLRPTENGSFGNLGGQRFRYRTTVTGDRRRPQRRTSPPPDNGVMFESLASPASPRQDRSLHRMMMRLAARRRAENEGRAMRALQEQELIKFRRALYRRGVRVRSVRDNGRTRDTSAEFFQRNPACLHRLVPWLKRELTVLYGAHGSLVNIVQHIIMSQITRYNMEEDAIVQELRPFLQARTEHFVHEFINFARSPYNMEAYDQHAVYDCPAPSSEEDSSSNSSVIAISEDEEDSVGLNSNPNSMTGSTLSQTPWDDETPGPSYSTEPVQTMALSVRDSDSESSVEEADGPVATQGSPPVTVDGSAQARDHASSGEDDCLIVGYVKPMAERTPELVQLSSDSEESVQDESTAAPKQPMHIHFGSELNSPASVSSSSTKHKSTEKESPRLTGGKENERNTPEKGRDPGLVEGSPSSDQHTSSSLALNPDKGPEDRSDRRHRARDHTRSRSGSWSRSRSHDRSSHSSRRHSRSRSQSRDHFREGNHPDRRHDKQGGDHSVCGREAAPHAYHWHSYSHYSCERDRSRKHYTEKRSSYTSYYISPDRHSRPRSRSRSRSHSRESRRRERRHSRSRSSSDSRSSHRKSKHDKPGGKRKYKTRHLEEPAPKNGASKQLEKEVTDLNYRGEIIEENMAPGLQIKIGIIGGSGLDDPDILEERTERYVDTPFGKPSDALIVGKIKNVECVLLARHGRQHTIMPTNVNYQANIWALKEEGCTHLLVTTACGSLREEIQPGDIVILDQFIDRTTKRPQTFYDGRPSSPPGVCHIPMAEPFCPRTREVLLEVARTLGVKCHPRGTMITIEGPRFSSRAESLMFRQWGADVINMTTVPEVVLAKEAGLCYASIAMATDYDCWKEHEEAVCVDNVLKTMKENANKASSILLTAIPQICQMDWEATLKTMSAMVQSSVMLPKH</sequence>
<dbReference type="InterPro" id="IPR001841">
    <property type="entry name" value="Znf_RING"/>
</dbReference>
<dbReference type="PROSITE" id="PS50089">
    <property type="entry name" value="ZF_RING_2"/>
    <property type="match status" value="1"/>
</dbReference>
<dbReference type="GO" id="GO:0061630">
    <property type="term" value="F:ubiquitin protein ligase activity"/>
    <property type="evidence" value="ECO:0007669"/>
    <property type="project" value="UniProtKB-EC"/>
</dbReference>
<dbReference type="InterPro" id="IPR017907">
    <property type="entry name" value="Znf_RING_CS"/>
</dbReference>
<feature type="binding site" evidence="14">
    <location>
        <begin position="771"/>
        <end position="772"/>
    </location>
    <ligand>
        <name>phosphate</name>
        <dbReference type="ChEBI" id="CHEBI:43474"/>
    </ligand>
</feature>
<evidence type="ECO:0000256" key="3">
    <source>
        <dbReference type="ARBA" id="ARBA00022676"/>
    </source>
</evidence>
<evidence type="ECO:0000256" key="10">
    <source>
        <dbReference type="ARBA" id="ARBA00023015"/>
    </source>
</evidence>
<dbReference type="EMBL" id="JADWDJ010000001">
    <property type="protein sequence ID" value="KAG5285896.1"/>
    <property type="molecule type" value="Genomic_DNA"/>
</dbReference>
<protein>
    <recommendedName>
        <fullName evidence="14">S-methyl-5'-thioadenosine phosphorylase</fullName>
        <ecNumber evidence="14">2.4.2.28</ecNumber>
    </recommendedName>
    <alternativeName>
        <fullName evidence="14">5'-methylthioadenosine phosphorylase</fullName>
        <shortName evidence="14">MTA phosphorylase</shortName>
        <shortName evidence="14">MTAP</shortName>
        <shortName evidence="14">MTAPase</shortName>
    </alternativeName>
</protein>
<dbReference type="EC" id="2.4.2.28" evidence="14"/>
<dbReference type="GO" id="GO:0008630">
    <property type="term" value="P:intrinsic apoptotic signaling pathway in response to DNA damage"/>
    <property type="evidence" value="ECO:0007669"/>
    <property type="project" value="UniProtKB-ARBA"/>
</dbReference>
<dbReference type="Gene3D" id="3.30.40.10">
    <property type="entry name" value="Zinc/RING finger domain, C3HC4 (zinc finger)"/>
    <property type="match status" value="1"/>
</dbReference>
<dbReference type="InterPro" id="IPR000845">
    <property type="entry name" value="Nucleoside_phosphorylase_d"/>
</dbReference>
<feature type="compositionally biased region" description="Basic residues" evidence="16">
    <location>
        <begin position="630"/>
        <end position="640"/>
    </location>
</feature>
<keyword evidence="5" id="KW-0479">Metal-binding</keyword>
<evidence type="ECO:0000313" key="18">
    <source>
        <dbReference type="EMBL" id="KAG5285896.1"/>
    </source>
</evidence>
<evidence type="ECO:0000313" key="19">
    <source>
        <dbReference type="Proteomes" id="UP000823561"/>
    </source>
</evidence>
<feature type="compositionally biased region" description="Polar residues" evidence="16">
    <location>
        <begin position="322"/>
        <end position="339"/>
    </location>
</feature>
<comment type="function">
    <text evidence="13 14">Catalyzes the reversible phosphorylation of S-methyl-5'-thioadenosine (MTA) to adenine and 5-methylthioribose-1-phosphate. Involved in the breakdown of MTA, a major by-product of polyamine biosynthesis. Responsible for the first step in the methionine salvage pathway after MTA has been generated from S-adenosylmethionine. Has broad substrate specificity with 6-aminopurine nucleosides as preferred substrates.</text>
</comment>
<evidence type="ECO:0000256" key="13">
    <source>
        <dbReference type="ARBA" id="ARBA00057208"/>
    </source>
</evidence>
<gene>
    <name evidence="14" type="primary">MTAP</name>
    <name evidence="18" type="ORF">AALO_G00008700</name>
</gene>
<comment type="subunit">
    <text evidence="14">Homotrimer.</text>
</comment>
<feature type="compositionally biased region" description="Basic residues" evidence="16">
    <location>
        <begin position="522"/>
        <end position="532"/>
    </location>
</feature>
<evidence type="ECO:0000256" key="14">
    <source>
        <dbReference type="HAMAP-Rule" id="MF_03155"/>
    </source>
</evidence>
<dbReference type="FunFam" id="3.40.50.1580:FF:000006">
    <property type="entry name" value="Purine nucleoside phosphorylase"/>
    <property type="match status" value="1"/>
</dbReference>
<dbReference type="FunFam" id="3.30.40.10:FF:000136">
    <property type="entry name" value="E3 ubiquitin-protein ligase Topors"/>
    <property type="match status" value="1"/>
</dbReference>
<dbReference type="GO" id="GO:0019509">
    <property type="term" value="P:L-methionine salvage from methylthioadenosine"/>
    <property type="evidence" value="ECO:0007669"/>
    <property type="project" value="UniProtKB-UniRule"/>
</dbReference>
<feature type="compositionally biased region" description="Basic and acidic residues" evidence="16">
    <location>
        <begin position="465"/>
        <end position="492"/>
    </location>
</feature>
<dbReference type="NCBIfam" id="TIGR01694">
    <property type="entry name" value="MTAP"/>
    <property type="match status" value="1"/>
</dbReference>
<evidence type="ECO:0000256" key="8">
    <source>
        <dbReference type="ARBA" id="ARBA00022786"/>
    </source>
</evidence>
<feature type="compositionally biased region" description="Basic and acidic residues" evidence="16">
    <location>
        <begin position="559"/>
        <end position="579"/>
    </location>
</feature>
<dbReference type="GO" id="GO:0008270">
    <property type="term" value="F:zinc ion binding"/>
    <property type="evidence" value="ECO:0007669"/>
    <property type="project" value="UniProtKB-KW"/>
</dbReference>
<feature type="compositionally biased region" description="Polar residues" evidence="16">
    <location>
        <begin position="347"/>
        <end position="358"/>
    </location>
</feature>
<comment type="similarity">
    <text evidence="14">Belongs to the PNP/MTAP phosphorylase family. MTAP subfamily.</text>
</comment>
<feature type="compositionally biased region" description="Low complexity" evidence="16">
    <location>
        <begin position="590"/>
        <end position="601"/>
    </location>
</feature>
<evidence type="ECO:0000256" key="16">
    <source>
        <dbReference type="SAM" id="MobiDB-lite"/>
    </source>
</evidence>
<comment type="caution">
    <text evidence="18">The sequence shown here is derived from an EMBL/GenBank/DDBJ whole genome shotgun (WGS) entry which is preliminary data.</text>
</comment>
<evidence type="ECO:0000256" key="6">
    <source>
        <dbReference type="ARBA" id="ARBA00022726"/>
    </source>
</evidence>
<dbReference type="HAMAP" id="MF_01963">
    <property type="entry name" value="MTAP"/>
    <property type="match status" value="1"/>
</dbReference>
<evidence type="ECO:0000256" key="1">
    <source>
        <dbReference type="ARBA" id="ARBA00000900"/>
    </source>
</evidence>
<feature type="compositionally biased region" description="Low complexity" evidence="16">
    <location>
        <begin position="449"/>
        <end position="461"/>
    </location>
</feature>
<dbReference type="GO" id="GO:0006513">
    <property type="term" value="P:protein monoubiquitination"/>
    <property type="evidence" value="ECO:0007669"/>
    <property type="project" value="TreeGrafter"/>
</dbReference>
<feature type="binding site" evidence="14">
    <location>
        <position position="907"/>
    </location>
    <ligand>
        <name>substrate</name>
    </ligand>
</feature>
<dbReference type="Pfam" id="PF00097">
    <property type="entry name" value="zf-C3HC4"/>
    <property type="match status" value="1"/>
</dbReference>
<feature type="domain" description="RING-type" evidence="17">
    <location>
        <begin position="28"/>
        <end position="67"/>
    </location>
</feature>
<feature type="compositionally biased region" description="Basic residues" evidence="16">
    <location>
        <begin position="548"/>
        <end position="558"/>
    </location>
</feature>
<dbReference type="GO" id="GO:0005634">
    <property type="term" value="C:nucleus"/>
    <property type="evidence" value="ECO:0007669"/>
    <property type="project" value="UniProtKB-SubCell"/>
</dbReference>
<dbReference type="GO" id="GO:0032391">
    <property type="term" value="C:photoreceptor connecting cilium"/>
    <property type="evidence" value="ECO:0007669"/>
    <property type="project" value="UniProtKB-ARBA"/>
</dbReference>
<dbReference type="InterPro" id="IPR018099">
    <property type="entry name" value="Purine_phosphorylase-2_CS"/>
</dbReference>